<feature type="region of interest" description="Disordered" evidence="1">
    <location>
        <begin position="78"/>
        <end position="98"/>
    </location>
</feature>
<dbReference type="EMBL" id="JARKIE010000453">
    <property type="protein sequence ID" value="KAJ7637768.1"/>
    <property type="molecule type" value="Genomic_DNA"/>
</dbReference>
<feature type="compositionally biased region" description="Low complexity" evidence="1">
    <location>
        <begin position="35"/>
        <end position="44"/>
    </location>
</feature>
<proteinExistence type="predicted"/>
<evidence type="ECO:0000313" key="3">
    <source>
        <dbReference type="Proteomes" id="UP001221757"/>
    </source>
</evidence>
<protein>
    <submittedName>
        <fullName evidence="2">Uncharacterized protein</fullName>
    </submittedName>
</protein>
<comment type="caution">
    <text evidence="2">The sequence shown here is derived from an EMBL/GenBank/DDBJ whole genome shotgun (WGS) entry which is preliminary data.</text>
</comment>
<feature type="region of interest" description="Disordered" evidence="1">
    <location>
        <begin position="15"/>
        <end position="44"/>
    </location>
</feature>
<sequence length="436" mass="44617">MTCFIIKVSAKPTKAPIPAKVSSTGEKAPTPSKPVPSTTKKSPVAGKKVAAQKSVCCPPAEGSVMTCFVIKVSAKPTKAPVGKKPTTKPPVTSCPAPTRKTTARRFLEYIGLLRSTTPGACPPVAGASAPAAAAAPASGLTKSQQNAAAIAAALKQPKRPVGTVANEPTTDIVCNNRQGGTDSIPLADIKDAIKLAQEGPVLPNPVFPHVFNNNKGQPGGPPEVNVDPACAGKQLEEYAVGPGISAFQNTAKGVAKASFNTFRVLITTPDAKGNTRFCGVMTHGTAGSAFENALCTPKRPVGSVNNAPTKDVECNNSKGRTTVIPVADIKSAVTLAQQGPLVPSPLFPNSFNNIGTGGKPEVAADPACAGTLEQYAVGVGMGAFTNDLKGVAKANFKTFRVLITTPDANGNTRFCGVMTHGKLGTAFENALCPEVS</sequence>
<name>A0AAD7C332_MYCRO</name>
<dbReference type="Proteomes" id="UP001221757">
    <property type="component" value="Unassembled WGS sequence"/>
</dbReference>
<gene>
    <name evidence="2" type="ORF">B0H17DRAFT_495124</name>
</gene>
<evidence type="ECO:0000256" key="1">
    <source>
        <dbReference type="SAM" id="MobiDB-lite"/>
    </source>
</evidence>
<evidence type="ECO:0000313" key="2">
    <source>
        <dbReference type="EMBL" id="KAJ7637768.1"/>
    </source>
</evidence>
<keyword evidence="3" id="KW-1185">Reference proteome</keyword>
<organism evidence="2 3">
    <name type="scientific">Mycena rosella</name>
    <name type="common">Pink bonnet</name>
    <name type="synonym">Agaricus rosellus</name>
    <dbReference type="NCBI Taxonomy" id="1033263"/>
    <lineage>
        <taxon>Eukaryota</taxon>
        <taxon>Fungi</taxon>
        <taxon>Dikarya</taxon>
        <taxon>Basidiomycota</taxon>
        <taxon>Agaricomycotina</taxon>
        <taxon>Agaricomycetes</taxon>
        <taxon>Agaricomycetidae</taxon>
        <taxon>Agaricales</taxon>
        <taxon>Marasmiineae</taxon>
        <taxon>Mycenaceae</taxon>
        <taxon>Mycena</taxon>
    </lineage>
</organism>
<dbReference type="AlphaFoldDB" id="A0AAD7C332"/>
<dbReference type="Gene3D" id="3.10.450.30">
    <property type="entry name" value="Microbial ribonucleases"/>
    <property type="match status" value="1"/>
</dbReference>
<reference evidence="2" key="1">
    <citation type="submission" date="2023-03" db="EMBL/GenBank/DDBJ databases">
        <title>Massive genome expansion in bonnet fungi (Mycena s.s.) driven by repeated elements and novel gene families across ecological guilds.</title>
        <authorList>
            <consortium name="Lawrence Berkeley National Laboratory"/>
            <person name="Harder C.B."/>
            <person name="Miyauchi S."/>
            <person name="Viragh M."/>
            <person name="Kuo A."/>
            <person name="Thoen E."/>
            <person name="Andreopoulos B."/>
            <person name="Lu D."/>
            <person name="Skrede I."/>
            <person name="Drula E."/>
            <person name="Henrissat B."/>
            <person name="Morin E."/>
            <person name="Kohler A."/>
            <person name="Barry K."/>
            <person name="LaButti K."/>
            <person name="Morin E."/>
            <person name="Salamov A."/>
            <person name="Lipzen A."/>
            <person name="Mereny Z."/>
            <person name="Hegedus B."/>
            <person name="Baldrian P."/>
            <person name="Stursova M."/>
            <person name="Weitz H."/>
            <person name="Taylor A."/>
            <person name="Grigoriev I.V."/>
            <person name="Nagy L.G."/>
            <person name="Martin F."/>
            <person name="Kauserud H."/>
        </authorList>
    </citation>
    <scope>NUCLEOTIDE SEQUENCE</scope>
    <source>
        <strain evidence="2">CBHHK067</strain>
    </source>
</reference>
<accession>A0AAD7C332</accession>